<evidence type="ECO:0000259" key="5">
    <source>
        <dbReference type="SMART" id="SM00534"/>
    </source>
</evidence>
<dbReference type="Pfam" id="PF00488">
    <property type="entry name" value="MutS_V"/>
    <property type="match status" value="1"/>
</dbReference>
<evidence type="ECO:0000313" key="6">
    <source>
        <dbReference type="EMBL" id="PWJ73771.1"/>
    </source>
</evidence>
<dbReference type="Proteomes" id="UP000245412">
    <property type="component" value="Unassembled WGS sequence"/>
</dbReference>
<dbReference type="GO" id="GO:0006298">
    <property type="term" value="P:mismatch repair"/>
    <property type="evidence" value="ECO:0007669"/>
    <property type="project" value="InterPro"/>
</dbReference>
<feature type="domain" description="DNA mismatch repair proteins mutS family" evidence="5">
    <location>
        <begin position="371"/>
        <end position="556"/>
    </location>
</feature>
<dbReference type="PANTHER" id="PTHR11361">
    <property type="entry name" value="DNA MISMATCH REPAIR PROTEIN MUTS FAMILY MEMBER"/>
    <property type="match status" value="1"/>
</dbReference>
<dbReference type="GO" id="GO:0005829">
    <property type="term" value="C:cytosol"/>
    <property type="evidence" value="ECO:0007669"/>
    <property type="project" value="TreeGrafter"/>
</dbReference>
<dbReference type="SMART" id="SM00534">
    <property type="entry name" value="MUTSac"/>
    <property type="match status" value="1"/>
</dbReference>
<dbReference type="InterPro" id="IPR045076">
    <property type="entry name" value="MutS"/>
</dbReference>
<gene>
    <name evidence="6" type="ORF">C7383_111103</name>
</gene>
<dbReference type="RefSeq" id="WP_109747566.1">
    <property type="nucleotide sequence ID" value="NZ_JANKBI010000011.1"/>
</dbReference>
<dbReference type="PANTHER" id="PTHR11361:SF152">
    <property type="entry name" value="DNA MISMATCH REPAIR PROTEIN"/>
    <property type="match status" value="1"/>
</dbReference>
<evidence type="ECO:0000256" key="2">
    <source>
        <dbReference type="ARBA" id="ARBA00022840"/>
    </source>
</evidence>
<evidence type="ECO:0000256" key="3">
    <source>
        <dbReference type="ARBA" id="ARBA00023125"/>
    </source>
</evidence>
<name>A0AB73T105_9FIRM</name>
<dbReference type="GO" id="GO:0140664">
    <property type="term" value="F:ATP-dependent DNA damage sensor activity"/>
    <property type="evidence" value="ECO:0007669"/>
    <property type="project" value="InterPro"/>
</dbReference>
<keyword evidence="4" id="KW-0472">Membrane</keyword>
<accession>A0AB73T105</accession>
<organism evidence="6 7">
    <name type="scientific">Murimonas intestini</name>
    <dbReference type="NCBI Taxonomy" id="1337051"/>
    <lineage>
        <taxon>Bacteria</taxon>
        <taxon>Bacillati</taxon>
        <taxon>Bacillota</taxon>
        <taxon>Clostridia</taxon>
        <taxon>Lachnospirales</taxon>
        <taxon>Lachnospiraceae</taxon>
        <taxon>Murimonas</taxon>
    </lineage>
</organism>
<dbReference type="EMBL" id="QGGY01000011">
    <property type="protein sequence ID" value="PWJ73771.1"/>
    <property type="molecule type" value="Genomic_DNA"/>
</dbReference>
<evidence type="ECO:0000313" key="7">
    <source>
        <dbReference type="Proteomes" id="UP000245412"/>
    </source>
</evidence>
<feature type="transmembrane region" description="Helical" evidence="4">
    <location>
        <begin position="167"/>
        <end position="184"/>
    </location>
</feature>
<keyword evidence="3" id="KW-0238">DNA-binding</keyword>
<reference evidence="6 7" key="1">
    <citation type="submission" date="2018-05" db="EMBL/GenBank/DDBJ databases">
        <authorList>
            <person name="Goeker M."/>
            <person name="Huntemann M."/>
            <person name="Clum A."/>
            <person name="Pillay M."/>
            <person name="Palaniappan K."/>
            <person name="Varghese N."/>
            <person name="Mikhailova N."/>
            <person name="Stamatis D."/>
            <person name="Reddy T."/>
            <person name="Daum C."/>
            <person name="Shapiro N."/>
            <person name="Ivanova N."/>
            <person name="Kyrpides N."/>
            <person name="Woyke T."/>
        </authorList>
    </citation>
    <scope>NUCLEOTIDE SEQUENCE [LARGE SCALE GENOMIC DNA]</scope>
    <source>
        <strain evidence="6 7">DSM 26524</strain>
    </source>
</reference>
<dbReference type="Gene3D" id="3.40.50.300">
    <property type="entry name" value="P-loop containing nucleotide triphosphate hydrolases"/>
    <property type="match status" value="1"/>
</dbReference>
<sequence>MSLTLWYLLLYAAAAIIIVSVFIYEHRKNRQYFLQHVLGTFGTKPPDIKYDFDELRLYWDSIAEEIPAAEKIDEVTWNDLEMDLLFKRICRCSSFAGGQVLYASLHHLASPEDSLEFDKLAGYFQSHQEPREKVQAVFYRLGCEEAGFCIPSFISDLDNLDLSHKSIYRLLQVLLAALLLASAVTWSQTLALSALAVFVVNAAVYTIQKQKIEIYLDTLGSIIRLVRAAKKLSSMNLQCGTEPLYKLPEHISKNQALFDRLARRTARLQKKKQAVITGDIAGILQDYVIGATFWDFTCYTQVINLLKGHGSEFMELLKYAGTIDMAVSVASFRESLPLYCVPSSVTEPVIHAEGLYHPLLDSPVCNDITLSRTCIITGSNASGKSTFIKAAAINAILAQTISTCTAAFFALPPSQVITSMAVRDDLISGESYYIREIRYLGRIIKSLDTGRLAFCIIDEILRGTNTSERIAASAAILKFLSRPGCLPLVASHDRELADILGDRCQCSYFGEQVKDSDVCFDYKIHDGICSTFNAVRLLEFTGFPKEIIREARCLLMHSPRS</sequence>
<keyword evidence="2" id="KW-0067">ATP-binding</keyword>
<dbReference type="AlphaFoldDB" id="A0AB73T105"/>
<comment type="caution">
    <text evidence="6">The sequence shown here is derived from an EMBL/GenBank/DDBJ whole genome shotgun (WGS) entry which is preliminary data.</text>
</comment>
<keyword evidence="4" id="KW-1133">Transmembrane helix</keyword>
<feature type="transmembrane region" description="Helical" evidence="4">
    <location>
        <begin position="6"/>
        <end position="24"/>
    </location>
</feature>
<keyword evidence="4" id="KW-0812">Transmembrane</keyword>
<dbReference type="SUPFAM" id="SSF52540">
    <property type="entry name" value="P-loop containing nucleoside triphosphate hydrolases"/>
    <property type="match status" value="1"/>
</dbReference>
<dbReference type="GO" id="GO:0030983">
    <property type="term" value="F:mismatched DNA binding"/>
    <property type="evidence" value="ECO:0007669"/>
    <property type="project" value="InterPro"/>
</dbReference>
<dbReference type="InterPro" id="IPR000432">
    <property type="entry name" value="DNA_mismatch_repair_MutS_C"/>
</dbReference>
<proteinExistence type="predicted"/>
<keyword evidence="1" id="KW-0547">Nucleotide-binding</keyword>
<keyword evidence="7" id="KW-1185">Reference proteome</keyword>
<protein>
    <submittedName>
        <fullName evidence="6">MutS-like protein</fullName>
    </submittedName>
</protein>
<evidence type="ECO:0000256" key="4">
    <source>
        <dbReference type="SAM" id="Phobius"/>
    </source>
</evidence>
<dbReference type="InterPro" id="IPR027417">
    <property type="entry name" value="P-loop_NTPase"/>
</dbReference>
<dbReference type="GO" id="GO:0005524">
    <property type="term" value="F:ATP binding"/>
    <property type="evidence" value="ECO:0007669"/>
    <property type="project" value="UniProtKB-KW"/>
</dbReference>
<evidence type="ECO:0000256" key="1">
    <source>
        <dbReference type="ARBA" id="ARBA00022741"/>
    </source>
</evidence>